<dbReference type="GO" id="GO:0004343">
    <property type="term" value="F:glucosamine 6-phosphate N-acetyltransferase activity"/>
    <property type="evidence" value="ECO:0007669"/>
    <property type="project" value="TreeGrafter"/>
</dbReference>
<dbReference type="PROSITE" id="PS51186">
    <property type="entry name" value="GNAT"/>
    <property type="match status" value="1"/>
</dbReference>
<dbReference type="STRING" id="459525.SAMN04488137_0997"/>
<organism evidence="2 3">
    <name type="scientific">Fictibacillus solisalsi</name>
    <dbReference type="NCBI Taxonomy" id="459525"/>
    <lineage>
        <taxon>Bacteria</taxon>
        <taxon>Bacillati</taxon>
        <taxon>Bacillota</taxon>
        <taxon>Bacilli</taxon>
        <taxon>Bacillales</taxon>
        <taxon>Fictibacillaceae</taxon>
        <taxon>Fictibacillus</taxon>
    </lineage>
</organism>
<dbReference type="Gene3D" id="3.40.630.30">
    <property type="match status" value="1"/>
</dbReference>
<dbReference type="InterPro" id="IPR039143">
    <property type="entry name" value="GNPNAT1-like"/>
</dbReference>
<dbReference type="SUPFAM" id="SSF55729">
    <property type="entry name" value="Acyl-CoA N-acyltransferases (Nat)"/>
    <property type="match status" value="1"/>
</dbReference>
<evidence type="ECO:0000313" key="3">
    <source>
        <dbReference type="Proteomes" id="UP000199544"/>
    </source>
</evidence>
<evidence type="ECO:0000259" key="1">
    <source>
        <dbReference type="PROSITE" id="PS51186"/>
    </source>
</evidence>
<dbReference type="RefSeq" id="WP_139168369.1">
    <property type="nucleotide sequence ID" value="NZ_FNHW01000001.1"/>
</dbReference>
<keyword evidence="2" id="KW-0012">Acyltransferase</keyword>
<dbReference type="OrthoDB" id="9796171at2"/>
<proteinExistence type="predicted"/>
<dbReference type="AlphaFoldDB" id="A0A1G9ULK4"/>
<protein>
    <submittedName>
        <fullName evidence="2">Predicted N-acyltransferase, GNAT family</fullName>
    </submittedName>
</protein>
<evidence type="ECO:0000313" key="2">
    <source>
        <dbReference type="EMBL" id="SDM60747.1"/>
    </source>
</evidence>
<dbReference type="InterPro" id="IPR000182">
    <property type="entry name" value="GNAT_dom"/>
</dbReference>
<dbReference type="Proteomes" id="UP000199544">
    <property type="component" value="Unassembled WGS sequence"/>
</dbReference>
<keyword evidence="2" id="KW-0808">Transferase</keyword>
<name>A0A1G9ULK4_9BACL</name>
<gene>
    <name evidence="2" type="ORF">SAMN04488137_0997</name>
</gene>
<dbReference type="PANTHER" id="PTHR13355">
    <property type="entry name" value="GLUCOSAMINE 6-PHOSPHATE N-ACETYLTRANSFERASE"/>
    <property type="match status" value="1"/>
</dbReference>
<reference evidence="3" key="1">
    <citation type="submission" date="2016-10" db="EMBL/GenBank/DDBJ databases">
        <authorList>
            <person name="Varghese N."/>
            <person name="Submissions S."/>
        </authorList>
    </citation>
    <scope>NUCLEOTIDE SEQUENCE [LARGE SCALE GENOMIC DNA]</scope>
    <source>
        <strain evidence="3">CGMCC 1.6854</strain>
    </source>
</reference>
<accession>A0A1G9ULK4</accession>
<dbReference type="EMBL" id="FNHW01000001">
    <property type="protein sequence ID" value="SDM60747.1"/>
    <property type="molecule type" value="Genomic_DNA"/>
</dbReference>
<dbReference type="PANTHER" id="PTHR13355:SF11">
    <property type="entry name" value="GLUCOSAMINE 6-PHOSPHATE N-ACETYLTRANSFERASE"/>
    <property type="match status" value="1"/>
</dbReference>
<feature type="domain" description="N-acetyltransferase" evidence="1">
    <location>
        <begin position="1"/>
        <end position="144"/>
    </location>
</feature>
<dbReference type="CDD" id="cd04301">
    <property type="entry name" value="NAT_SF"/>
    <property type="match status" value="1"/>
</dbReference>
<dbReference type="InterPro" id="IPR016181">
    <property type="entry name" value="Acyl_CoA_acyltransferase"/>
</dbReference>
<dbReference type="Pfam" id="PF13673">
    <property type="entry name" value="Acetyltransf_10"/>
    <property type="match status" value="1"/>
</dbReference>
<keyword evidence="3" id="KW-1185">Reference proteome</keyword>
<sequence length="144" mass="16360">MKIKVITSKDEAYKDALSVRKEVFVNEQKVSEELEVDHLEDMATHFVLYDANNHPIGAGRMRPIEDGGKVERVCILSNHRKQGLGEMLMEGMEKEAARLNYPALTLYAQIQAEDFYKKLGYTTTSKEPFTDANILHVAMKKALN</sequence>